<dbReference type="GO" id="GO:0005975">
    <property type="term" value="P:carbohydrate metabolic process"/>
    <property type="evidence" value="ECO:0007669"/>
    <property type="project" value="UniProtKB-ARBA"/>
</dbReference>
<organism evidence="3 4">
    <name type="scientific">Virgisporangium ochraceum</name>
    <dbReference type="NCBI Taxonomy" id="65505"/>
    <lineage>
        <taxon>Bacteria</taxon>
        <taxon>Bacillati</taxon>
        <taxon>Actinomycetota</taxon>
        <taxon>Actinomycetes</taxon>
        <taxon>Micromonosporales</taxon>
        <taxon>Micromonosporaceae</taxon>
        <taxon>Virgisporangium</taxon>
    </lineage>
</organism>
<evidence type="ECO:0000256" key="1">
    <source>
        <dbReference type="SAM" id="SignalP"/>
    </source>
</evidence>
<dbReference type="Gene3D" id="2.60.40.10">
    <property type="entry name" value="Immunoglobulins"/>
    <property type="match status" value="1"/>
</dbReference>
<dbReference type="InterPro" id="IPR006311">
    <property type="entry name" value="TAT_signal"/>
</dbReference>
<reference evidence="3" key="1">
    <citation type="submission" date="2021-01" db="EMBL/GenBank/DDBJ databases">
        <title>Whole genome shotgun sequence of Virgisporangium ochraceum NBRC 16418.</title>
        <authorList>
            <person name="Komaki H."/>
            <person name="Tamura T."/>
        </authorList>
    </citation>
    <scope>NUCLEOTIDE SEQUENCE</scope>
    <source>
        <strain evidence="3">NBRC 16418</strain>
    </source>
</reference>
<sequence>MGILRTIGRRSAPAGLALGVTAAAVLTAAGPAQAATIAATLSTSAGPSGGGNTVTVTATGGFVDSSVRRVAGTNLYVQFQRKATNASTCAVTYQTPASDVINVPAAGVTVLTDDTANIVVPAGVVTTGSATTNYNVCTYTQTTTSTEALAATAAGTPYQVVPRLSVSPQSGPAVGGNTISITAPAGMTPFGAGSTYGVQFQAAAPTATPVNYCSPTWAATVTVVPATPAGVVAVAANTIGFVSSSKIVVPVPANIGASGSLGFHVCLYNNVPGTPANADATIDLIAGSGAPYTVGTPAAITSVSPSAGPAKGGNTLTVVGTGFVAGMTATLDGAPLTLSNITSTQFNAVVPPHTAGGPFKLSVTTTGGTTTTPTGVYSYSYGIDVEPNTAPNNKAGRTWISVQGVGFRGLQFTGTTGAAPNNTGAHVYLVRGAYDPKTAAGAAAGTKTNAQTAECVDVIVVADTEVVCGLYASGDQPTQASRTITGCTAVALSATSITAPTGSSTCSFSPSDVGMTITADVAGVPTNTVITAVTGTTSATISKAITTAIVATTPVFTIGGARAVTAATVSTSLNTVSSTATTGPFVSTDVGRRVTGTGIPANTFITAVASGVATLSNTPTTAGTNVVLTLTTPIPVGTYTVTVVSNGAANASTTDTAYSQSIISSGSTFTVADF</sequence>
<dbReference type="SUPFAM" id="SSF81296">
    <property type="entry name" value="E set domains"/>
    <property type="match status" value="1"/>
</dbReference>
<feature type="domain" description="IPT/TIG" evidence="2">
    <location>
        <begin position="300"/>
        <end position="377"/>
    </location>
</feature>
<feature type="signal peptide" evidence="1">
    <location>
        <begin position="1"/>
        <end position="34"/>
    </location>
</feature>
<keyword evidence="4" id="KW-1185">Reference proteome</keyword>
<comment type="caution">
    <text evidence="3">The sequence shown here is derived from an EMBL/GenBank/DDBJ whole genome shotgun (WGS) entry which is preliminary data.</text>
</comment>
<gene>
    <name evidence="3" type="ORF">Voc01_036730</name>
</gene>
<keyword evidence="1" id="KW-0732">Signal</keyword>
<dbReference type="RefSeq" id="WP_203928700.1">
    <property type="nucleotide sequence ID" value="NZ_BOPH01000048.1"/>
</dbReference>
<dbReference type="EMBL" id="BOPH01000048">
    <property type="protein sequence ID" value="GIJ68756.1"/>
    <property type="molecule type" value="Genomic_DNA"/>
</dbReference>
<dbReference type="InterPro" id="IPR013783">
    <property type="entry name" value="Ig-like_fold"/>
</dbReference>
<accession>A0A8J4EBJ0</accession>
<dbReference type="Pfam" id="PF01833">
    <property type="entry name" value="TIG"/>
    <property type="match status" value="1"/>
</dbReference>
<feature type="chain" id="PRO_5035177106" description="IPT/TIG domain-containing protein" evidence="1">
    <location>
        <begin position="35"/>
        <end position="674"/>
    </location>
</feature>
<dbReference type="InterPro" id="IPR002909">
    <property type="entry name" value="IPT_dom"/>
</dbReference>
<protein>
    <recommendedName>
        <fullName evidence="2">IPT/TIG domain-containing protein</fullName>
    </recommendedName>
</protein>
<evidence type="ECO:0000259" key="2">
    <source>
        <dbReference type="Pfam" id="PF01833"/>
    </source>
</evidence>
<dbReference type="AlphaFoldDB" id="A0A8J4EBJ0"/>
<dbReference type="Proteomes" id="UP000635606">
    <property type="component" value="Unassembled WGS sequence"/>
</dbReference>
<dbReference type="InterPro" id="IPR014756">
    <property type="entry name" value="Ig_E-set"/>
</dbReference>
<dbReference type="PROSITE" id="PS51318">
    <property type="entry name" value="TAT"/>
    <property type="match status" value="1"/>
</dbReference>
<evidence type="ECO:0000313" key="3">
    <source>
        <dbReference type="EMBL" id="GIJ68756.1"/>
    </source>
</evidence>
<proteinExistence type="predicted"/>
<dbReference type="InterPro" id="IPR010916">
    <property type="entry name" value="TonB_box_CS"/>
</dbReference>
<dbReference type="PROSITE" id="PS00430">
    <property type="entry name" value="TONB_DEPENDENT_REC_1"/>
    <property type="match status" value="1"/>
</dbReference>
<name>A0A8J4EBJ0_9ACTN</name>
<evidence type="ECO:0000313" key="4">
    <source>
        <dbReference type="Proteomes" id="UP000635606"/>
    </source>
</evidence>